<gene>
    <name evidence="3" type="ORF">B2J93_5743</name>
</gene>
<feature type="signal peptide" evidence="2">
    <location>
        <begin position="1"/>
        <end position="17"/>
    </location>
</feature>
<dbReference type="GO" id="GO:0009116">
    <property type="term" value="P:nucleoside metabolic process"/>
    <property type="evidence" value="ECO:0007669"/>
    <property type="project" value="InterPro"/>
</dbReference>
<reference evidence="3 4" key="1">
    <citation type="submission" date="2017-04" db="EMBL/GenBank/DDBJ databases">
        <title>Draft genome sequence of Marssonina coronaria NL1: causal agent of apple blotch.</title>
        <authorList>
            <person name="Cheng Q."/>
        </authorList>
    </citation>
    <scope>NUCLEOTIDE SEQUENCE [LARGE SCALE GENOMIC DNA]</scope>
    <source>
        <strain evidence="3 4">NL1</strain>
    </source>
</reference>
<dbReference type="AlphaFoldDB" id="A0A218Z1D9"/>
<dbReference type="Gene3D" id="3.40.50.1580">
    <property type="entry name" value="Nucleoside phosphorylase domain"/>
    <property type="match status" value="1"/>
</dbReference>
<protein>
    <recommendedName>
        <fullName evidence="5">Purine nucleoside permease</fullName>
    </recommendedName>
</protein>
<evidence type="ECO:0000256" key="2">
    <source>
        <dbReference type="SAM" id="SignalP"/>
    </source>
</evidence>
<dbReference type="GO" id="GO:0055085">
    <property type="term" value="P:transmembrane transport"/>
    <property type="evidence" value="ECO:0007669"/>
    <property type="project" value="InterPro"/>
</dbReference>
<keyword evidence="2" id="KW-0732">Signal</keyword>
<evidence type="ECO:0000313" key="3">
    <source>
        <dbReference type="EMBL" id="OWP01460.1"/>
    </source>
</evidence>
<dbReference type="STRING" id="503106.A0A218Z1D9"/>
<name>A0A218Z1D9_9HELO</name>
<dbReference type="InterPro" id="IPR035994">
    <property type="entry name" value="Nucleoside_phosphorylase_sf"/>
</dbReference>
<dbReference type="PANTHER" id="PTHR38643">
    <property type="entry name" value="PURINE NUCLEOSIDE PERMEASE C285.05-RELATED"/>
    <property type="match status" value="1"/>
</dbReference>
<dbReference type="PANTHER" id="PTHR38643:SF1">
    <property type="entry name" value="PURINE NUCLEOSIDE PERMEASE C285.05-RELATED"/>
    <property type="match status" value="1"/>
</dbReference>
<dbReference type="OrthoDB" id="2331083at2759"/>
<evidence type="ECO:0000256" key="1">
    <source>
        <dbReference type="SAM" id="MobiDB-lite"/>
    </source>
</evidence>
<proteinExistence type="predicted"/>
<dbReference type="InParanoid" id="A0A218Z1D9"/>
<dbReference type="InterPro" id="IPR009486">
    <property type="entry name" value="Pur_nuclsid_perm"/>
</dbReference>
<dbReference type="GO" id="GO:0005783">
    <property type="term" value="C:endoplasmic reticulum"/>
    <property type="evidence" value="ECO:0007669"/>
    <property type="project" value="TreeGrafter"/>
</dbReference>
<sequence length="439" mass="47170">MIPNILASLLAASASLATSLERRVEVGSRDVRVIYKDCDVITPKVVIISMFSPEADIWYSNADTPGSIGNLLAKNITIPGLSPLFPAVHCLADGSVCQVTTGEAEINAAATITALMLTPLFNLKEAYFLIGGIAGVNPKHGTICDVAFSKYAVQVALQYEFDTREIPSNYSTGYIPQGSDSPDEYPQSIYGTEVFEVNEALRDIAAEFARTATLNDSSEAVAYRANYAPADNASAIYAAATKKPGIIKCDTATSDVYYSGALLGSAFENTTALLTNGSGVYCMTAQEDNATLEVLLRAALHKLVDFSRIILMRTASDFDRPYPGQSAAENLFYSTQGAFDPAVRNIYLAGTPVIKGILGAWEKTFQKGVRPGNYIGDIYGTLGGVPDFGPGSEFDPEIGQPERREEPIRDRRSMYGKRKRASMKGLLGADAARRANVAL</sequence>
<dbReference type="Proteomes" id="UP000242519">
    <property type="component" value="Unassembled WGS sequence"/>
</dbReference>
<keyword evidence="4" id="KW-1185">Reference proteome</keyword>
<organism evidence="3 4">
    <name type="scientific">Diplocarpon coronariae</name>
    <dbReference type="NCBI Taxonomy" id="2795749"/>
    <lineage>
        <taxon>Eukaryota</taxon>
        <taxon>Fungi</taxon>
        <taxon>Dikarya</taxon>
        <taxon>Ascomycota</taxon>
        <taxon>Pezizomycotina</taxon>
        <taxon>Leotiomycetes</taxon>
        <taxon>Helotiales</taxon>
        <taxon>Drepanopezizaceae</taxon>
        <taxon>Diplocarpon</taxon>
    </lineage>
</organism>
<comment type="caution">
    <text evidence="3">The sequence shown here is derived from an EMBL/GenBank/DDBJ whole genome shotgun (WGS) entry which is preliminary data.</text>
</comment>
<accession>A0A218Z1D9</accession>
<evidence type="ECO:0000313" key="4">
    <source>
        <dbReference type="Proteomes" id="UP000242519"/>
    </source>
</evidence>
<evidence type="ECO:0008006" key="5">
    <source>
        <dbReference type="Google" id="ProtNLM"/>
    </source>
</evidence>
<feature type="region of interest" description="Disordered" evidence="1">
    <location>
        <begin position="390"/>
        <end position="418"/>
    </location>
</feature>
<feature type="chain" id="PRO_5012081185" description="Purine nucleoside permease" evidence="2">
    <location>
        <begin position="18"/>
        <end position="439"/>
    </location>
</feature>
<dbReference type="EMBL" id="MZNU01000278">
    <property type="protein sequence ID" value="OWP01460.1"/>
    <property type="molecule type" value="Genomic_DNA"/>
</dbReference>
<dbReference type="GO" id="GO:0003824">
    <property type="term" value="F:catalytic activity"/>
    <property type="evidence" value="ECO:0007669"/>
    <property type="project" value="InterPro"/>
</dbReference>
<dbReference type="Pfam" id="PF06516">
    <property type="entry name" value="NUP"/>
    <property type="match status" value="1"/>
</dbReference>
<feature type="compositionally biased region" description="Basic and acidic residues" evidence="1">
    <location>
        <begin position="400"/>
        <end position="413"/>
    </location>
</feature>